<proteinExistence type="predicted"/>
<dbReference type="AlphaFoldDB" id="N0B8E1"/>
<keyword evidence="3" id="KW-1185">Reference proteome</keyword>
<dbReference type="HOGENOM" id="CLU_2879802_0_0_5"/>
<organism evidence="2 3">
    <name type="scientific">Hyphomicrobium denitrificans 1NES1</name>
    <dbReference type="NCBI Taxonomy" id="670307"/>
    <lineage>
        <taxon>Bacteria</taxon>
        <taxon>Pseudomonadati</taxon>
        <taxon>Pseudomonadota</taxon>
        <taxon>Alphaproteobacteria</taxon>
        <taxon>Hyphomicrobiales</taxon>
        <taxon>Hyphomicrobiaceae</taxon>
        <taxon>Hyphomicrobium</taxon>
    </lineage>
</organism>
<sequence>MPIGKHYRAFPSNEQASRTRSWRTRLSRLRCSRDLAQGVPGGGSGVTARCVVPDIGTEADRFR</sequence>
<gene>
    <name evidence="2" type="ORF">HYPDE_23218</name>
</gene>
<reference evidence="2 3" key="1">
    <citation type="journal article" date="2013" name="Genome Announc.">
        <title>Genome sequences for three denitrifying bacterial strains isolated from a uranium- and nitrate-contaminated subsurface environment.</title>
        <authorList>
            <person name="Venkatramanan R."/>
            <person name="Prakash O."/>
            <person name="Woyke T."/>
            <person name="Chain P."/>
            <person name="Goodwin L.A."/>
            <person name="Watson D."/>
            <person name="Brooks S."/>
            <person name="Kostka J.E."/>
            <person name="Green S.J."/>
        </authorList>
    </citation>
    <scope>NUCLEOTIDE SEQUENCE [LARGE SCALE GENOMIC DNA]</scope>
    <source>
        <strain evidence="2 3">1NES1</strain>
    </source>
</reference>
<dbReference type="EMBL" id="CP005587">
    <property type="protein sequence ID" value="AGK56330.1"/>
    <property type="molecule type" value="Genomic_DNA"/>
</dbReference>
<feature type="region of interest" description="Disordered" evidence="1">
    <location>
        <begin position="1"/>
        <end position="23"/>
    </location>
</feature>
<dbReference type="KEGG" id="hdt:HYPDE_23218"/>
<evidence type="ECO:0000256" key="1">
    <source>
        <dbReference type="SAM" id="MobiDB-lite"/>
    </source>
</evidence>
<evidence type="ECO:0000313" key="2">
    <source>
        <dbReference type="EMBL" id="AGK56330.1"/>
    </source>
</evidence>
<accession>N0B8E1</accession>
<name>N0B8E1_9HYPH</name>
<protein>
    <submittedName>
        <fullName evidence="2">Uncharacterized protein</fullName>
    </submittedName>
</protein>
<dbReference type="Proteomes" id="UP000005952">
    <property type="component" value="Chromosome"/>
</dbReference>
<evidence type="ECO:0000313" key="3">
    <source>
        <dbReference type="Proteomes" id="UP000005952"/>
    </source>
</evidence>